<keyword evidence="4 6" id="KW-0472">Membrane</keyword>
<evidence type="ECO:0000313" key="9">
    <source>
        <dbReference type="Proteomes" id="UP001603857"/>
    </source>
</evidence>
<dbReference type="EMBL" id="JBGMDY010000004">
    <property type="protein sequence ID" value="KAL2336277.1"/>
    <property type="molecule type" value="Genomic_DNA"/>
</dbReference>
<feature type="compositionally biased region" description="Basic and acidic residues" evidence="5">
    <location>
        <begin position="1"/>
        <end position="14"/>
    </location>
</feature>
<evidence type="ECO:0000256" key="4">
    <source>
        <dbReference type="ARBA" id="ARBA00023136"/>
    </source>
</evidence>
<evidence type="ECO:0000256" key="5">
    <source>
        <dbReference type="SAM" id="MobiDB-lite"/>
    </source>
</evidence>
<gene>
    <name evidence="8" type="ORF">Fmac_010723</name>
</gene>
<dbReference type="Proteomes" id="UP001603857">
    <property type="component" value="Unassembled WGS sequence"/>
</dbReference>
<organism evidence="8 9">
    <name type="scientific">Flemingia macrophylla</name>
    <dbReference type="NCBI Taxonomy" id="520843"/>
    <lineage>
        <taxon>Eukaryota</taxon>
        <taxon>Viridiplantae</taxon>
        <taxon>Streptophyta</taxon>
        <taxon>Embryophyta</taxon>
        <taxon>Tracheophyta</taxon>
        <taxon>Spermatophyta</taxon>
        <taxon>Magnoliopsida</taxon>
        <taxon>eudicotyledons</taxon>
        <taxon>Gunneridae</taxon>
        <taxon>Pentapetalae</taxon>
        <taxon>rosids</taxon>
        <taxon>fabids</taxon>
        <taxon>Fabales</taxon>
        <taxon>Fabaceae</taxon>
        <taxon>Papilionoideae</taxon>
        <taxon>50 kb inversion clade</taxon>
        <taxon>NPAAA clade</taxon>
        <taxon>indigoferoid/millettioid clade</taxon>
        <taxon>Phaseoleae</taxon>
        <taxon>Flemingia</taxon>
    </lineage>
</organism>
<feature type="region of interest" description="Disordered" evidence="5">
    <location>
        <begin position="1"/>
        <end position="58"/>
    </location>
</feature>
<feature type="transmembrane region" description="Helical" evidence="6">
    <location>
        <begin position="305"/>
        <end position="324"/>
    </location>
</feature>
<dbReference type="InterPro" id="IPR044839">
    <property type="entry name" value="NDR1-like"/>
</dbReference>
<evidence type="ECO:0000256" key="1">
    <source>
        <dbReference type="ARBA" id="ARBA00004167"/>
    </source>
</evidence>
<evidence type="ECO:0000256" key="3">
    <source>
        <dbReference type="ARBA" id="ARBA00022989"/>
    </source>
</evidence>
<dbReference type="PANTHER" id="PTHR31415">
    <property type="entry name" value="OS05G0367900 PROTEIN"/>
    <property type="match status" value="1"/>
</dbReference>
<feature type="transmembrane region" description="Helical" evidence="6">
    <location>
        <begin position="101"/>
        <end position="124"/>
    </location>
</feature>
<evidence type="ECO:0000259" key="7">
    <source>
        <dbReference type="Pfam" id="PF03168"/>
    </source>
</evidence>
<evidence type="ECO:0000313" key="8">
    <source>
        <dbReference type="EMBL" id="KAL2336277.1"/>
    </source>
</evidence>
<dbReference type="PANTHER" id="PTHR31415:SF62">
    <property type="entry name" value="LATE EMBRYOGENESIS ABUNDANT PROTEIN"/>
    <property type="match status" value="1"/>
</dbReference>
<evidence type="ECO:0000256" key="6">
    <source>
        <dbReference type="SAM" id="Phobius"/>
    </source>
</evidence>
<keyword evidence="2 6" id="KW-0812">Transmembrane</keyword>
<dbReference type="InterPro" id="IPR004864">
    <property type="entry name" value="LEA_2"/>
</dbReference>
<keyword evidence="9" id="KW-1185">Reference proteome</keyword>
<name>A0ABD1MKD9_9FABA</name>
<sequence>MEEEMHIHQQEDHNPNPNPNPNYHNPNPHPQQYRFPGKVPRPRLHQAHNMDKTIPSRFKPNAPKREHCICITVFLILLGVIILVLWLAYHPSKPTFAVTSAAVYGLNATSPPLVSVSMQFNVLIRNPNRRVSIYFDRLSAYVSYRGQPITPRVVLPPLFLEKHATVSMAPEIGGVPVPVSPELSNGLVMDEAYGVVAVKLVLVGRLRWRAGEINSAHYGLYVKCDVMMGLKKGFVGQVPLLGAPCYSDDVIDLDLKRVCHYPEARPPPQLKRTCHSLFQSDNVFVVEGDMNNATLLYKLFDVEGLGFIHVSTWFWIILVLVYVVPFKF</sequence>
<comment type="caution">
    <text evidence="8">The sequence shown here is derived from an EMBL/GenBank/DDBJ whole genome shotgun (WGS) entry which is preliminary data.</text>
</comment>
<dbReference type="Pfam" id="PF03168">
    <property type="entry name" value="LEA_2"/>
    <property type="match status" value="1"/>
</dbReference>
<feature type="transmembrane region" description="Helical" evidence="6">
    <location>
        <begin position="67"/>
        <end position="89"/>
    </location>
</feature>
<comment type="subcellular location">
    <subcellularLocation>
        <location evidence="1">Membrane</location>
        <topology evidence="1">Single-pass membrane protein</topology>
    </subcellularLocation>
</comment>
<dbReference type="AlphaFoldDB" id="A0ABD1MKD9"/>
<reference evidence="8 9" key="1">
    <citation type="submission" date="2024-08" db="EMBL/GenBank/DDBJ databases">
        <title>Insights into the chromosomal genome structure of Flemingia macrophylla.</title>
        <authorList>
            <person name="Ding Y."/>
            <person name="Zhao Y."/>
            <person name="Bi W."/>
            <person name="Wu M."/>
            <person name="Zhao G."/>
            <person name="Gong Y."/>
            <person name="Li W."/>
            <person name="Zhang P."/>
        </authorList>
    </citation>
    <scope>NUCLEOTIDE SEQUENCE [LARGE SCALE GENOMIC DNA]</scope>
    <source>
        <strain evidence="8">DYQJB</strain>
        <tissue evidence="8">Leaf</tissue>
    </source>
</reference>
<keyword evidence="3 6" id="KW-1133">Transmembrane helix</keyword>
<feature type="domain" description="Late embryogenesis abundant protein LEA-2 subgroup" evidence="7">
    <location>
        <begin position="122"/>
        <end position="210"/>
    </location>
</feature>
<evidence type="ECO:0000256" key="2">
    <source>
        <dbReference type="ARBA" id="ARBA00022692"/>
    </source>
</evidence>
<dbReference type="GO" id="GO:0016020">
    <property type="term" value="C:membrane"/>
    <property type="evidence" value="ECO:0007669"/>
    <property type="project" value="UniProtKB-SubCell"/>
</dbReference>
<protein>
    <recommendedName>
        <fullName evidence="7">Late embryogenesis abundant protein LEA-2 subgroup domain-containing protein</fullName>
    </recommendedName>
</protein>
<proteinExistence type="predicted"/>
<accession>A0ABD1MKD9</accession>